<dbReference type="Proteomes" id="UP000262699">
    <property type="component" value="Unassembled WGS sequence"/>
</dbReference>
<dbReference type="PANTHER" id="PTHR43976:SF9">
    <property type="entry name" value="OXIDOREDUCTASE"/>
    <property type="match status" value="1"/>
</dbReference>
<dbReference type="PRINTS" id="PR00081">
    <property type="entry name" value="GDHRDH"/>
</dbReference>
<gene>
    <name evidence="2" type="ORF">DEP91_05885</name>
</gene>
<dbReference type="AlphaFoldDB" id="A0A3D0WAQ4"/>
<organism evidence="2 3">
    <name type="scientific">Sphingomonas bacterium</name>
    <dbReference type="NCBI Taxonomy" id="1895847"/>
    <lineage>
        <taxon>Bacteria</taxon>
        <taxon>Pseudomonadati</taxon>
        <taxon>Pseudomonadota</taxon>
        <taxon>Alphaproteobacteria</taxon>
        <taxon>Sphingomonadales</taxon>
        <taxon>Sphingomonadaceae</taxon>
        <taxon>Sphingomonas</taxon>
    </lineage>
</organism>
<dbReference type="InterPro" id="IPR051911">
    <property type="entry name" value="SDR_oxidoreductase"/>
</dbReference>
<dbReference type="InterPro" id="IPR002347">
    <property type="entry name" value="SDR_fam"/>
</dbReference>
<dbReference type="PANTHER" id="PTHR43976">
    <property type="entry name" value="SHORT CHAIN DEHYDROGENASE"/>
    <property type="match status" value="1"/>
</dbReference>
<proteinExistence type="inferred from homology"/>
<dbReference type="SUPFAM" id="SSF51735">
    <property type="entry name" value="NAD(P)-binding Rossmann-fold domains"/>
    <property type="match status" value="1"/>
</dbReference>
<evidence type="ECO:0000256" key="1">
    <source>
        <dbReference type="RuleBase" id="RU000363"/>
    </source>
</evidence>
<reference evidence="2 3" key="1">
    <citation type="journal article" date="2018" name="Nat. Biotechnol.">
        <title>A standardized bacterial taxonomy based on genome phylogeny substantially revises the tree of life.</title>
        <authorList>
            <person name="Parks D.H."/>
            <person name="Chuvochina M."/>
            <person name="Waite D.W."/>
            <person name="Rinke C."/>
            <person name="Skarshewski A."/>
            <person name="Chaumeil P.A."/>
            <person name="Hugenholtz P."/>
        </authorList>
    </citation>
    <scope>NUCLEOTIDE SEQUENCE [LARGE SCALE GENOMIC DNA]</scope>
    <source>
        <strain evidence="2">UBA9015</strain>
    </source>
</reference>
<sequence>MTRIALVTGASSGFGRMIATDLARAGHTVYASMRATRGRNAATVAELASLARWEAIDLRAIELDVQDEASVLAAVEAITAEHGRIDVLVHNAGHMVWGPAEAFTVEQLAQQYDVNVLGTHRVNRAALPHLRAAGDGLLVWVSSSSVAGGVPPLLGPYFAAKAGMDALAVCMAKELAPFGIESAIVVPGAFTKGTNHFAHAGEPADAEAATAYASAYPDGFYDRMRDALAATIPDDADPQAVAAAVTRIVAMPRGTRPLRTMVDPASDGSAVSFAVIDRVREQFLDRIGFSDLLRPRYEARPGMVSIAKSDEVV</sequence>
<evidence type="ECO:0000313" key="2">
    <source>
        <dbReference type="EMBL" id="HCB75692.1"/>
    </source>
</evidence>
<evidence type="ECO:0000313" key="3">
    <source>
        <dbReference type="Proteomes" id="UP000262699"/>
    </source>
</evidence>
<comment type="caution">
    <text evidence="2">The sequence shown here is derived from an EMBL/GenBank/DDBJ whole genome shotgun (WGS) entry which is preliminary data.</text>
</comment>
<dbReference type="Pfam" id="PF00106">
    <property type="entry name" value="adh_short"/>
    <property type="match status" value="1"/>
</dbReference>
<dbReference type="InterPro" id="IPR036291">
    <property type="entry name" value="NAD(P)-bd_dom_sf"/>
</dbReference>
<comment type="similarity">
    <text evidence="1">Belongs to the short-chain dehydrogenases/reductases (SDR) family.</text>
</comment>
<dbReference type="Gene3D" id="3.40.50.720">
    <property type="entry name" value="NAD(P)-binding Rossmann-like Domain"/>
    <property type="match status" value="1"/>
</dbReference>
<dbReference type="CDD" id="cd05374">
    <property type="entry name" value="17beta-HSD-like_SDR_c"/>
    <property type="match status" value="1"/>
</dbReference>
<name>A0A3D0WAQ4_9SPHN</name>
<accession>A0A3D0WAQ4</accession>
<dbReference type="EMBL" id="DOYJ01000163">
    <property type="protein sequence ID" value="HCB75692.1"/>
    <property type="molecule type" value="Genomic_DNA"/>
</dbReference>
<protein>
    <submittedName>
        <fullName evidence="2">Oxidoreductase</fullName>
    </submittedName>
</protein>
<dbReference type="PRINTS" id="PR00080">
    <property type="entry name" value="SDRFAMILY"/>
</dbReference>